<dbReference type="Gene3D" id="3.10.180.10">
    <property type="entry name" value="2,3-Dihydroxybiphenyl 1,2-Dioxygenase, domain 1"/>
    <property type="match status" value="1"/>
</dbReference>
<feature type="domain" description="VOC" evidence="1">
    <location>
        <begin position="8"/>
        <end position="129"/>
    </location>
</feature>
<evidence type="ECO:0000313" key="2">
    <source>
        <dbReference type="EMBL" id="WDE04210.1"/>
    </source>
</evidence>
<dbReference type="PROSITE" id="PS51819">
    <property type="entry name" value="VOC"/>
    <property type="match status" value="1"/>
</dbReference>
<dbReference type="InterPro" id="IPR037523">
    <property type="entry name" value="VOC_core"/>
</dbReference>
<dbReference type="CDD" id="cd07262">
    <property type="entry name" value="VOC_like"/>
    <property type="match status" value="1"/>
</dbReference>
<dbReference type="SUPFAM" id="SSF54593">
    <property type="entry name" value="Glyoxalase/Bleomycin resistance protein/Dihydroxybiphenyl dioxygenase"/>
    <property type="match status" value="1"/>
</dbReference>
<keyword evidence="3" id="KW-1185">Reference proteome</keyword>
<proteinExistence type="predicted"/>
<dbReference type="KEGG" id="tvd:SG34_023145"/>
<dbReference type="PANTHER" id="PTHR35006:SF4">
    <property type="entry name" value="BLR7706 PROTEIN"/>
    <property type="match status" value="1"/>
</dbReference>
<dbReference type="RefSeq" id="WP_044842828.1">
    <property type="nucleotide sequence ID" value="NZ_CP059733.1"/>
</dbReference>
<protein>
    <submittedName>
        <fullName evidence="2">VOC family protein</fullName>
    </submittedName>
</protein>
<sequence>MTATHERTICHASIGTNDLARAKAFYCPVLATLGIELVSEYEHALAFGKGYPEFWVQIPFDKQPMSVGNGTHFGFMAKSKLQVDNFYRQALLSGAVCNGEPGPRPDYGEPYYGCFVIDPEGHKIEASFWDFELARKSQDKK</sequence>
<dbReference type="AlphaFoldDB" id="A0AAE9Z056"/>
<organism evidence="2 3">
    <name type="scientific">Thalassomonas viridans</name>
    <dbReference type="NCBI Taxonomy" id="137584"/>
    <lineage>
        <taxon>Bacteria</taxon>
        <taxon>Pseudomonadati</taxon>
        <taxon>Pseudomonadota</taxon>
        <taxon>Gammaproteobacteria</taxon>
        <taxon>Alteromonadales</taxon>
        <taxon>Colwelliaceae</taxon>
        <taxon>Thalassomonas</taxon>
    </lineage>
</organism>
<dbReference type="InterPro" id="IPR029068">
    <property type="entry name" value="Glyas_Bleomycin-R_OHBP_Dase"/>
</dbReference>
<evidence type="ECO:0000313" key="3">
    <source>
        <dbReference type="Proteomes" id="UP000032352"/>
    </source>
</evidence>
<dbReference type="PANTHER" id="PTHR35006">
    <property type="entry name" value="GLYOXALASE FAMILY PROTEIN (AFU_ORTHOLOGUE AFUA_5G14830)"/>
    <property type="match status" value="1"/>
</dbReference>
<reference evidence="2 3" key="2">
    <citation type="journal article" date="2022" name="Mar. Drugs">
        <title>Bioassay-Guided Fractionation Leads to the Detection of Cholic Acid Generated by the Rare Thalassomonas sp.</title>
        <authorList>
            <person name="Pheiffer F."/>
            <person name="Schneider Y.K."/>
            <person name="Hansen E.H."/>
            <person name="Andersen J.H."/>
            <person name="Isaksson J."/>
            <person name="Busche T."/>
            <person name="R C."/>
            <person name="Kalinowski J."/>
            <person name="Zyl L.V."/>
            <person name="Trindade M."/>
        </authorList>
    </citation>
    <scope>NUCLEOTIDE SEQUENCE [LARGE SCALE GENOMIC DNA]</scope>
    <source>
        <strain evidence="2 3">XOM25</strain>
    </source>
</reference>
<dbReference type="InterPro" id="IPR004360">
    <property type="entry name" value="Glyas_Fos-R_dOase_dom"/>
</dbReference>
<dbReference type="EMBL" id="CP059733">
    <property type="protein sequence ID" value="WDE04210.1"/>
    <property type="molecule type" value="Genomic_DNA"/>
</dbReference>
<dbReference type="Pfam" id="PF00903">
    <property type="entry name" value="Glyoxalase"/>
    <property type="match status" value="1"/>
</dbReference>
<accession>A0AAE9Z056</accession>
<name>A0AAE9Z056_9GAMM</name>
<evidence type="ECO:0000259" key="1">
    <source>
        <dbReference type="PROSITE" id="PS51819"/>
    </source>
</evidence>
<reference evidence="2 3" key="1">
    <citation type="journal article" date="2015" name="Genome Announc.">
        <title>Draft Genome Sequences of Marine Isolates of Thalassomonas viridans and Thalassomonas actiniarum.</title>
        <authorList>
            <person name="Olonade I."/>
            <person name="van Zyl L.J."/>
            <person name="Trindade M."/>
        </authorList>
    </citation>
    <scope>NUCLEOTIDE SEQUENCE [LARGE SCALE GENOMIC DNA]</scope>
    <source>
        <strain evidence="2 3">XOM25</strain>
    </source>
</reference>
<gene>
    <name evidence="2" type="ORF">SG34_023145</name>
</gene>
<dbReference type="Proteomes" id="UP000032352">
    <property type="component" value="Chromosome"/>
</dbReference>